<keyword evidence="2" id="KW-1185">Reference proteome</keyword>
<proteinExistence type="predicted"/>
<sequence length="99" mass="11438">MRVALSFPGCNESLKSALGSAIWGIFGRKVSWNDELFQATMPGWKMIFEDFEIKQLLESHDIQVRSYIMCLMPLDSFKDLDEGRRPNKAQKLLQQEKAQ</sequence>
<name>A0A8H5Z6Q7_9HYPO</name>
<dbReference type="EMBL" id="JAAOAN010000011">
    <property type="protein sequence ID" value="KAF5725163.1"/>
    <property type="molecule type" value="Genomic_DNA"/>
</dbReference>
<evidence type="ECO:0000313" key="2">
    <source>
        <dbReference type="Proteomes" id="UP000544331"/>
    </source>
</evidence>
<protein>
    <submittedName>
        <fullName evidence="1">Uncharacterized protein</fullName>
    </submittedName>
</protein>
<organism evidence="1 2">
    <name type="scientific">Fusarium mundagurra</name>
    <dbReference type="NCBI Taxonomy" id="1567541"/>
    <lineage>
        <taxon>Eukaryota</taxon>
        <taxon>Fungi</taxon>
        <taxon>Dikarya</taxon>
        <taxon>Ascomycota</taxon>
        <taxon>Pezizomycotina</taxon>
        <taxon>Sordariomycetes</taxon>
        <taxon>Hypocreomycetidae</taxon>
        <taxon>Hypocreales</taxon>
        <taxon>Nectriaceae</taxon>
        <taxon>Fusarium</taxon>
        <taxon>Fusarium fujikuroi species complex</taxon>
    </lineage>
</organism>
<reference evidence="1 2" key="1">
    <citation type="submission" date="2020-05" db="EMBL/GenBank/DDBJ databases">
        <title>Identification and distribution of gene clusters putatively required for synthesis of sphingolipid metabolism inhibitors in phylogenetically diverse species of the filamentous fungus Fusarium.</title>
        <authorList>
            <person name="Kim H.-S."/>
            <person name="Busman M."/>
            <person name="Brown D.W."/>
            <person name="Divon H."/>
            <person name="Uhlig S."/>
            <person name="Proctor R.H."/>
        </authorList>
    </citation>
    <scope>NUCLEOTIDE SEQUENCE [LARGE SCALE GENOMIC DNA]</scope>
    <source>
        <strain evidence="1 2">NRRL 66235</strain>
    </source>
</reference>
<dbReference type="OrthoDB" id="5105496at2759"/>
<comment type="caution">
    <text evidence="1">The sequence shown here is derived from an EMBL/GenBank/DDBJ whole genome shotgun (WGS) entry which is preliminary data.</text>
</comment>
<evidence type="ECO:0000313" key="1">
    <source>
        <dbReference type="EMBL" id="KAF5725163.1"/>
    </source>
</evidence>
<dbReference type="AlphaFoldDB" id="A0A8H5Z6Q7"/>
<accession>A0A8H5Z6Q7</accession>
<dbReference type="Proteomes" id="UP000544331">
    <property type="component" value="Unassembled WGS sequence"/>
</dbReference>
<gene>
    <name evidence="1" type="ORF">FMUND_86</name>
</gene>